<evidence type="ECO:0000313" key="1">
    <source>
        <dbReference type="EMBL" id="CAD9385891.1"/>
    </source>
</evidence>
<sequence>MASSTDAAEWQRLVAEAEAAASHASPANSAMQRPLGGPAAEDSWPLVAHMLTHVAEGTLAHANALWSRLPEAKARERVGPRTVHEHVLCPLLAGDEPAALAALSNDALWSGWASSDDKSAIAAARDAVAQRVAALASKCYTTVPASRIPTLLAANSEEEADEAASRLGWVASMDEGGGSFYEVRAPAVQPAAVRPAGKVHLAHIQELSETVVRLA</sequence>
<dbReference type="AlphaFoldDB" id="A0A7S2FDA9"/>
<reference evidence="1" key="1">
    <citation type="submission" date="2021-01" db="EMBL/GenBank/DDBJ databases">
        <authorList>
            <person name="Corre E."/>
            <person name="Pelletier E."/>
            <person name="Niang G."/>
            <person name="Scheremetjew M."/>
            <person name="Finn R."/>
            <person name="Kale V."/>
            <person name="Holt S."/>
            <person name="Cochrane G."/>
            <person name="Meng A."/>
            <person name="Brown T."/>
            <person name="Cohen L."/>
        </authorList>
    </citation>
    <scope>NUCLEOTIDE SEQUENCE</scope>
    <source>
        <strain evidence="1">RCC733</strain>
    </source>
</reference>
<organism evidence="1">
    <name type="scientific">Pycnococcus provasolii</name>
    <dbReference type="NCBI Taxonomy" id="41880"/>
    <lineage>
        <taxon>Eukaryota</taxon>
        <taxon>Viridiplantae</taxon>
        <taxon>Chlorophyta</taxon>
        <taxon>Pseudoscourfieldiophyceae</taxon>
        <taxon>Pseudoscourfieldiales</taxon>
        <taxon>Pycnococcaceae</taxon>
        <taxon>Pycnococcus</taxon>
    </lineage>
</organism>
<name>A0A7S2FDA9_9CHLO</name>
<dbReference type="EMBL" id="HBGR01009662">
    <property type="protein sequence ID" value="CAD9385891.1"/>
    <property type="molecule type" value="Transcribed_RNA"/>
</dbReference>
<proteinExistence type="predicted"/>
<gene>
    <name evidence="1" type="ORF">PPRO1471_LOCUS6430</name>
</gene>
<protein>
    <recommendedName>
        <fullName evidence="2">CSN8/PSMD8/EIF3K domain-containing protein</fullName>
    </recommendedName>
</protein>
<evidence type="ECO:0008006" key="2">
    <source>
        <dbReference type="Google" id="ProtNLM"/>
    </source>
</evidence>
<accession>A0A7S2FDA9</accession>